<comment type="caution">
    <text evidence="1">The sequence shown here is derived from an EMBL/GenBank/DDBJ whole genome shotgun (WGS) entry which is preliminary data.</text>
</comment>
<protein>
    <submittedName>
        <fullName evidence="1">Uncharacterized protein</fullName>
    </submittedName>
</protein>
<reference evidence="1" key="1">
    <citation type="submission" date="2022-05" db="EMBL/GenBank/DDBJ databases">
        <title>Chromosome-level genome of Chaenocephalus aceratus.</title>
        <authorList>
            <person name="Park H."/>
        </authorList>
    </citation>
    <scope>NUCLEOTIDE SEQUENCE</scope>
    <source>
        <strain evidence="1">KU_202001</strain>
    </source>
</reference>
<proteinExistence type="predicted"/>
<name>A0ACB9WIG7_CHAAC</name>
<organism evidence="1 2">
    <name type="scientific">Chaenocephalus aceratus</name>
    <name type="common">Blackfin icefish</name>
    <name type="synonym">Chaenichthys aceratus</name>
    <dbReference type="NCBI Taxonomy" id="36190"/>
    <lineage>
        <taxon>Eukaryota</taxon>
        <taxon>Metazoa</taxon>
        <taxon>Chordata</taxon>
        <taxon>Craniata</taxon>
        <taxon>Vertebrata</taxon>
        <taxon>Euteleostomi</taxon>
        <taxon>Actinopterygii</taxon>
        <taxon>Neopterygii</taxon>
        <taxon>Teleostei</taxon>
        <taxon>Neoteleostei</taxon>
        <taxon>Acanthomorphata</taxon>
        <taxon>Eupercaria</taxon>
        <taxon>Perciformes</taxon>
        <taxon>Notothenioidei</taxon>
        <taxon>Channichthyidae</taxon>
        <taxon>Chaenocephalus</taxon>
    </lineage>
</organism>
<sequence>MAMAAVKARLSHSDTSSPSIFSLKHFTLTDRAWRLLTHLPEEIVQTGVFLTCTKEPVSGSGGSGPAAHNRGLDEEITHGQLGFELLTPAFPGSTAWWPQGSASSKRPSYSELADLF</sequence>
<keyword evidence="2" id="KW-1185">Reference proteome</keyword>
<dbReference type="EMBL" id="CM043806">
    <property type="protein sequence ID" value="KAI4812760.1"/>
    <property type="molecule type" value="Genomic_DNA"/>
</dbReference>
<dbReference type="Proteomes" id="UP001057452">
    <property type="component" value="Chromosome 22"/>
</dbReference>
<accession>A0ACB9WIG7</accession>
<evidence type="ECO:0000313" key="2">
    <source>
        <dbReference type="Proteomes" id="UP001057452"/>
    </source>
</evidence>
<gene>
    <name evidence="1" type="ORF">KUCAC02_024128</name>
</gene>
<evidence type="ECO:0000313" key="1">
    <source>
        <dbReference type="EMBL" id="KAI4812760.1"/>
    </source>
</evidence>